<keyword evidence="4 8" id="KW-0812">Transmembrane</keyword>
<keyword evidence="3 8" id="KW-0337">GPI-anchor biosynthesis</keyword>
<evidence type="ECO:0000256" key="3">
    <source>
        <dbReference type="ARBA" id="ARBA00022502"/>
    </source>
</evidence>
<evidence type="ECO:0000256" key="1">
    <source>
        <dbReference type="ARBA" id="ARBA00004127"/>
    </source>
</evidence>
<dbReference type="EMBL" id="LR899009">
    <property type="protein sequence ID" value="CAD7076900.1"/>
    <property type="molecule type" value="Genomic_DNA"/>
</dbReference>
<feature type="transmembrane region" description="Helical" evidence="8">
    <location>
        <begin position="234"/>
        <end position="254"/>
    </location>
</feature>
<evidence type="ECO:0000256" key="6">
    <source>
        <dbReference type="ARBA" id="ARBA00022989"/>
    </source>
</evidence>
<feature type="signal peptide" evidence="8">
    <location>
        <begin position="1"/>
        <end position="22"/>
    </location>
</feature>
<feature type="transmembrane region" description="Helical" evidence="8">
    <location>
        <begin position="145"/>
        <end position="165"/>
    </location>
</feature>
<dbReference type="AlphaFoldDB" id="A0A7R8U9Y8"/>
<accession>A0A7R8U9Y8</accession>
<evidence type="ECO:0000256" key="7">
    <source>
        <dbReference type="ARBA" id="ARBA00023136"/>
    </source>
</evidence>
<keyword evidence="7 8" id="KW-0472">Membrane</keyword>
<proteinExistence type="inferred from homology"/>
<comment type="subcellular location">
    <subcellularLocation>
        <location evidence="1">Endomembrane system</location>
        <topology evidence="1">Multi-pass membrane protein</topology>
    </subcellularLocation>
    <subcellularLocation>
        <location evidence="8">Golgi apparatus membrane</location>
        <topology evidence="8">Multi-pass membrane protein</topology>
    </subcellularLocation>
</comment>
<reference evidence="9 10" key="1">
    <citation type="submission" date="2020-11" db="EMBL/GenBank/DDBJ databases">
        <authorList>
            <person name="Wallbank WR R."/>
            <person name="Pardo Diaz C."/>
            <person name="Kozak K."/>
            <person name="Martin S."/>
            <person name="Jiggins C."/>
            <person name="Moest M."/>
            <person name="Warren A I."/>
            <person name="Generalovic N T."/>
            <person name="Byers J.R.P. K."/>
            <person name="Montejo-Kovacevich G."/>
            <person name="Yen C E."/>
        </authorList>
    </citation>
    <scope>NUCLEOTIDE SEQUENCE [LARGE SCALE GENOMIC DNA]</scope>
</reference>
<dbReference type="Proteomes" id="UP000594454">
    <property type="component" value="Chromosome 1"/>
</dbReference>
<feature type="transmembrane region" description="Helical" evidence="8">
    <location>
        <begin position="266"/>
        <end position="286"/>
    </location>
</feature>
<dbReference type="OMA" id="DFMIEDC"/>
<dbReference type="PANTHER" id="PTHR13148">
    <property type="entry name" value="PER1-RELATED"/>
    <property type="match status" value="1"/>
</dbReference>
<gene>
    <name evidence="9" type="ORF">HERILL_LOCUS287</name>
</gene>
<keyword evidence="8" id="KW-0333">Golgi apparatus</keyword>
<evidence type="ECO:0000256" key="8">
    <source>
        <dbReference type="RuleBase" id="RU365066"/>
    </source>
</evidence>
<feature type="chain" id="PRO_5031606841" description="Post-GPI attachment to proteins factor 3" evidence="8">
    <location>
        <begin position="23"/>
        <end position="330"/>
    </location>
</feature>
<keyword evidence="5 8" id="KW-0732">Signal</keyword>
<sequence>MIIYRVAALILILVLFASVAFASRGDNNDFFRECQYKCQRSNCTKGAINFQTKSKLLQKQSVFDKLFGWTCGEECRDECMWRTVKAFQERKWGVPQFYGKWPFIRIFGLQEPASVIFSIMNFLAHFNQMRKFQSAVRKDSPCYRLWHIFAFVCLNGWFWSTIFHARDTNLTEFFDYVFAYSIVLATLYCMVMRFLFDKSLLLRGLVTVVFCSYYFNYFMHLYVGQFDYSFNMKANIITGALSAVGWIIWSLIVWKRRPYAKKMVLFYLYLGPAFILEYLDFSPFLWTFDAHSLWHLSSVPLAFIIYSFAIDDCQHLRKEKMVLEHEDKIL</sequence>
<comment type="similarity">
    <text evidence="2 8">Belongs to the PGAP3 family.</text>
</comment>
<feature type="transmembrane region" description="Helical" evidence="8">
    <location>
        <begin position="177"/>
        <end position="196"/>
    </location>
</feature>
<dbReference type="GO" id="GO:0005789">
    <property type="term" value="C:endoplasmic reticulum membrane"/>
    <property type="evidence" value="ECO:0007669"/>
    <property type="project" value="TreeGrafter"/>
</dbReference>
<evidence type="ECO:0000256" key="4">
    <source>
        <dbReference type="ARBA" id="ARBA00022692"/>
    </source>
</evidence>
<dbReference type="GO" id="GO:0000139">
    <property type="term" value="C:Golgi membrane"/>
    <property type="evidence" value="ECO:0007669"/>
    <property type="project" value="UniProtKB-SubCell"/>
</dbReference>
<comment type="function">
    <text evidence="8">Involved in the lipid remodeling steps of GPI-anchor maturation.</text>
</comment>
<keyword evidence="6 8" id="KW-1133">Transmembrane helix</keyword>
<feature type="transmembrane region" description="Helical" evidence="8">
    <location>
        <begin position="201"/>
        <end position="222"/>
    </location>
</feature>
<evidence type="ECO:0000313" key="9">
    <source>
        <dbReference type="EMBL" id="CAD7076900.1"/>
    </source>
</evidence>
<dbReference type="InterPro" id="IPR007217">
    <property type="entry name" value="Per1-like"/>
</dbReference>
<evidence type="ECO:0000256" key="5">
    <source>
        <dbReference type="ARBA" id="ARBA00022729"/>
    </source>
</evidence>
<feature type="transmembrane region" description="Helical" evidence="8">
    <location>
        <begin position="292"/>
        <end position="310"/>
    </location>
</feature>
<dbReference type="OrthoDB" id="419770at2759"/>
<dbReference type="PANTHER" id="PTHR13148:SF0">
    <property type="entry name" value="POST-GPI ATTACHMENT TO PROTEINS FACTOR 3"/>
    <property type="match status" value="1"/>
</dbReference>
<organism evidence="9 10">
    <name type="scientific">Hermetia illucens</name>
    <name type="common">Black soldier fly</name>
    <dbReference type="NCBI Taxonomy" id="343691"/>
    <lineage>
        <taxon>Eukaryota</taxon>
        <taxon>Metazoa</taxon>
        <taxon>Ecdysozoa</taxon>
        <taxon>Arthropoda</taxon>
        <taxon>Hexapoda</taxon>
        <taxon>Insecta</taxon>
        <taxon>Pterygota</taxon>
        <taxon>Neoptera</taxon>
        <taxon>Endopterygota</taxon>
        <taxon>Diptera</taxon>
        <taxon>Brachycera</taxon>
        <taxon>Stratiomyomorpha</taxon>
        <taxon>Stratiomyidae</taxon>
        <taxon>Hermetiinae</taxon>
        <taxon>Hermetia</taxon>
    </lineage>
</organism>
<dbReference type="InParanoid" id="A0A7R8U9Y8"/>
<evidence type="ECO:0000313" key="10">
    <source>
        <dbReference type="Proteomes" id="UP000594454"/>
    </source>
</evidence>
<dbReference type="GO" id="GO:0006506">
    <property type="term" value="P:GPI anchor biosynthetic process"/>
    <property type="evidence" value="ECO:0007669"/>
    <property type="project" value="UniProtKB-KW"/>
</dbReference>
<dbReference type="GO" id="GO:0016788">
    <property type="term" value="F:hydrolase activity, acting on ester bonds"/>
    <property type="evidence" value="ECO:0007669"/>
    <property type="project" value="TreeGrafter"/>
</dbReference>
<name>A0A7R8U9Y8_HERIL</name>
<dbReference type="Pfam" id="PF04080">
    <property type="entry name" value="Per1"/>
    <property type="match status" value="1"/>
</dbReference>
<dbReference type="FunCoup" id="A0A7R8U9Y8">
    <property type="interactions" value="523"/>
</dbReference>
<evidence type="ECO:0000256" key="2">
    <source>
        <dbReference type="ARBA" id="ARBA00006387"/>
    </source>
</evidence>
<protein>
    <recommendedName>
        <fullName evidence="8">Post-GPI attachment to proteins factor 3</fullName>
    </recommendedName>
</protein>
<keyword evidence="10" id="KW-1185">Reference proteome</keyword>
<feature type="transmembrane region" description="Helical" evidence="8">
    <location>
        <begin position="103"/>
        <end position="124"/>
    </location>
</feature>